<sequence length="112" mass="13050">MLNRILKIKEAVVATLALVNRDLNTLGESDWLEIKQATDVLWVFNEVTVELCAEKSVSLSKILYFIKVMRKHLSADKFSPEKLSPYCSMMVTKLHEQLNERFDRYEDNELIT</sequence>
<gene>
    <name evidence="1" type="ORF">NQ315_014263</name>
</gene>
<dbReference type="AlphaFoldDB" id="A0AAV8V9T2"/>
<evidence type="ECO:0000313" key="1">
    <source>
        <dbReference type="EMBL" id="KAJ8910929.1"/>
    </source>
</evidence>
<protein>
    <submittedName>
        <fullName evidence="1">Uncharacterized protein</fullName>
    </submittedName>
</protein>
<name>A0AAV8V9T2_9CUCU</name>
<evidence type="ECO:0000313" key="2">
    <source>
        <dbReference type="Proteomes" id="UP001159042"/>
    </source>
</evidence>
<dbReference type="Proteomes" id="UP001159042">
    <property type="component" value="Unassembled WGS sequence"/>
</dbReference>
<dbReference type="EMBL" id="JANEYG010000234">
    <property type="protein sequence ID" value="KAJ8910929.1"/>
    <property type="molecule type" value="Genomic_DNA"/>
</dbReference>
<accession>A0AAV8V9T2</accession>
<keyword evidence="2" id="KW-1185">Reference proteome</keyword>
<reference evidence="1 2" key="1">
    <citation type="journal article" date="2023" name="Insect Mol. Biol.">
        <title>Genome sequencing provides insights into the evolution of gene families encoding plant cell wall-degrading enzymes in longhorned beetles.</title>
        <authorList>
            <person name="Shin N.R."/>
            <person name="Okamura Y."/>
            <person name="Kirsch R."/>
            <person name="Pauchet Y."/>
        </authorList>
    </citation>
    <scope>NUCLEOTIDE SEQUENCE [LARGE SCALE GENOMIC DNA]</scope>
    <source>
        <strain evidence="1">EAD_L_NR</strain>
    </source>
</reference>
<proteinExistence type="predicted"/>
<comment type="caution">
    <text evidence="1">The sequence shown here is derived from an EMBL/GenBank/DDBJ whole genome shotgun (WGS) entry which is preliminary data.</text>
</comment>
<organism evidence="1 2">
    <name type="scientific">Exocentrus adspersus</name>
    <dbReference type="NCBI Taxonomy" id="1586481"/>
    <lineage>
        <taxon>Eukaryota</taxon>
        <taxon>Metazoa</taxon>
        <taxon>Ecdysozoa</taxon>
        <taxon>Arthropoda</taxon>
        <taxon>Hexapoda</taxon>
        <taxon>Insecta</taxon>
        <taxon>Pterygota</taxon>
        <taxon>Neoptera</taxon>
        <taxon>Endopterygota</taxon>
        <taxon>Coleoptera</taxon>
        <taxon>Polyphaga</taxon>
        <taxon>Cucujiformia</taxon>
        <taxon>Chrysomeloidea</taxon>
        <taxon>Cerambycidae</taxon>
        <taxon>Lamiinae</taxon>
        <taxon>Acanthocinini</taxon>
        <taxon>Exocentrus</taxon>
    </lineage>
</organism>